<organism evidence="1">
    <name type="scientific">marine metagenome</name>
    <dbReference type="NCBI Taxonomy" id="408172"/>
    <lineage>
        <taxon>unclassified sequences</taxon>
        <taxon>metagenomes</taxon>
        <taxon>ecological metagenomes</taxon>
    </lineage>
</organism>
<dbReference type="SUPFAM" id="SSF53335">
    <property type="entry name" value="S-adenosyl-L-methionine-dependent methyltransferases"/>
    <property type="match status" value="1"/>
</dbReference>
<accession>A0A382CAB9</accession>
<dbReference type="Pfam" id="PF13489">
    <property type="entry name" value="Methyltransf_23"/>
    <property type="match status" value="1"/>
</dbReference>
<protein>
    <recommendedName>
        <fullName evidence="2">Methyltransferase type 11 domain-containing protein</fullName>
    </recommendedName>
</protein>
<name>A0A382CAB9_9ZZZZ</name>
<evidence type="ECO:0008006" key="2">
    <source>
        <dbReference type="Google" id="ProtNLM"/>
    </source>
</evidence>
<dbReference type="InterPro" id="IPR029063">
    <property type="entry name" value="SAM-dependent_MTases_sf"/>
</dbReference>
<dbReference type="EMBL" id="UINC01033454">
    <property type="protein sequence ID" value="SVB22772.1"/>
    <property type="molecule type" value="Genomic_DNA"/>
</dbReference>
<sequence length="225" mass="27032">MRILRGELVRIKAFVRPFALKRYFKNNPEPKLHIGCGPHLKKGWLNADKFNANADIYLNALRRMPFKVNTFKFIHMEHLLEHIQIDRVPIFLSECLRILKPGGCIRIVVPDLDIYVKKYYEGEKEFFQPIIEKFKCKIEQNKDQLVNKYKYWLVRTPGAVFISRAVRRFYHHNWMYDFETLRVALEEVGFKKATKQQFQESEFDEFKTMDNPDREYESLYVDAVK</sequence>
<gene>
    <name evidence="1" type="ORF">METZ01_LOCUS175626</name>
</gene>
<evidence type="ECO:0000313" key="1">
    <source>
        <dbReference type="EMBL" id="SVB22772.1"/>
    </source>
</evidence>
<reference evidence="1" key="1">
    <citation type="submission" date="2018-05" db="EMBL/GenBank/DDBJ databases">
        <authorList>
            <person name="Lanie J.A."/>
            <person name="Ng W.-L."/>
            <person name="Kazmierczak K.M."/>
            <person name="Andrzejewski T.M."/>
            <person name="Davidsen T.M."/>
            <person name="Wayne K.J."/>
            <person name="Tettelin H."/>
            <person name="Glass J.I."/>
            <person name="Rusch D."/>
            <person name="Podicherti R."/>
            <person name="Tsui H.-C.T."/>
            <person name="Winkler M.E."/>
        </authorList>
    </citation>
    <scope>NUCLEOTIDE SEQUENCE</scope>
</reference>
<dbReference type="Gene3D" id="3.40.50.150">
    <property type="entry name" value="Vaccinia Virus protein VP39"/>
    <property type="match status" value="1"/>
</dbReference>
<proteinExistence type="predicted"/>
<dbReference type="AlphaFoldDB" id="A0A382CAB9"/>